<proteinExistence type="predicted"/>
<accession>A0ABS5KIX5</accession>
<evidence type="ECO:0008006" key="5">
    <source>
        <dbReference type="Google" id="ProtNLM"/>
    </source>
</evidence>
<organism evidence="3 4">
    <name type="scientific">Catenulispora pinistramenti</name>
    <dbReference type="NCBI Taxonomy" id="2705254"/>
    <lineage>
        <taxon>Bacteria</taxon>
        <taxon>Bacillati</taxon>
        <taxon>Actinomycetota</taxon>
        <taxon>Actinomycetes</taxon>
        <taxon>Catenulisporales</taxon>
        <taxon>Catenulisporaceae</taxon>
        <taxon>Catenulispora</taxon>
    </lineage>
</organism>
<keyword evidence="2" id="KW-0732">Signal</keyword>
<feature type="signal peptide" evidence="2">
    <location>
        <begin position="1"/>
        <end position="19"/>
    </location>
</feature>
<reference evidence="3 4" key="1">
    <citation type="submission" date="2020-02" db="EMBL/GenBank/DDBJ databases">
        <title>Acidophilic actinobacteria isolated from forest soil.</title>
        <authorList>
            <person name="Golinska P."/>
        </authorList>
    </citation>
    <scope>NUCLEOTIDE SEQUENCE [LARGE SCALE GENOMIC DNA]</scope>
    <source>
        <strain evidence="3 4">NL8</strain>
    </source>
</reference>
<protein>
    <recommendedName>
        <fullName evidence="5">Lipoprotein</fullName>
    </recommendedName>
</protein>
<evidence type="ECO:0000313" key="3">
    <source>
        <dbReference type="EMBL" id="MBS2545419.1"/>
    </source>
</evidence>
<dbReference type="PROSITE" id="PS51257">
    <property type="entry name" value="PROKAR_LIPOPROTEIN"/>
    <property type="match status" value="1"/>
</dbReference>
<gene>
    <name evidence="3" type="ORF">KGQ19_00915</name>
</gene>
<evidence type="ECO:0000256" key="1">
    <source>
        <dbReference type="SAM" id="MobiDB-lite"/>
    </source>
</evidence>
<evidence type="ECO:0000256" key="2">
    <source>
        <dbReference type="SAM" id="SignalP"/>
    </source>
</evidence>
<dbReference type="Proteomes" id="UP000730482">
    <property type="component" value="Unassembled WGS sequence"/>
</dbReference>
<evidence type="ECO:0000313" key="4">
    <source>
        <dbReference type="Proteomes" id="UP000730482"/>
    </source>
</evidence>
<sequence>MKPLVKTVATTAVVLTALAGCASRSSGGSSASNAGAGGNTASSSTPSSPASPSSSAPSSGGASNPSNPSDPGTVKYVSPQGVVLEKDGVTLATEVNWGGCNDQPQLVVMSQDASKVVVELKTVSHYRVGMMCPDNMRNGEATVKLAAPLASRQVIDGVKNVALSVS</sequence>
<dbReference type="RefSeq" id="WP_212007081.1">
    <property type="nucleotide sequence ID" value="NZ_JAAFYZ010000002.1"/>
</dbReference>
<feature type="compositionally biased region" description="Low complexity" evidence="1">
    <location>
        <begin position="22"/>
        <end position="69"/>
    </location>
</feature>
<dbReference type="EMBL" id="JAAFYZ010000002">
    <property type="protein sequence ID" value="MBS2545419.1"/>
    <property type="molecule type" value="Genomic_DNA"/>
</dbReference>
<name>A0ABS5KIX5_9ACTN</name>
<keyword evidence="4" id="KW-1185">Reference proteome</keyword>
<feature type="region of interest" description="Disordered" evidence="1">
    <location>
        <begin position="22"/>
        <end position="78"/>
    </location>
</feature>
<feature type="chain" id="PRO_5046307623" description="Lipoprotein" evidence="2">
    <location>
        <begin position="20"/>
        <end position="166"/>
    </location>
</feature>
<comment type="caution">
    <text evidence="3">The sequence shown here is derived from an EMBL/GenBank/DDBJ whole genome shotgun (WGS) entry which is preliminary data.</text>
</comment>